<comment type="function">
    <text evidence="8">The M ring may be actively involved in energy transduction.</text>
</comment>
<evidence type="ECO:0000256" key="8">
    <source>
        <dbReference type="PIRNR" id="PIRNR004862"/>
    </source>
</evidence>
<keyword evidence="4" id="KW-1003">Cell membrane</keyword>
<evidence type="ECO:0000313" key="14">
    <source>
        <dbReference type="Proteomes" id="UP000722336"/>
    </source>
</evidence>
<feature type="domain" description="Flagellar M-ring N-terminal" evidence="11">
    <location>
        <begin position="68"/>
        <end position="242"/>
    </location>
</feature>
<evidence type="ECO:0000313" key="13">
    <source>
        <dbReference type="EMBL" id="MBV7257003.1"/>
    </source>
</evidence>
<organism evidence="13 14">
    <name type="scientific">Pacificimonas pallii</name>
    <dbReference type="NCBI Taxonomy" id="2827236"/>
    <lineage>
        <taxon>Bacteria</taxon>
        <taxon>Pseudomonadati</taxon>
        <taxon>Pseudomonadota</taxon>
        <taxon>Alphaproteobacteria</taxon>
        <taxon>Sphingomonadales</taxon>
        <taxon>Sphingosinicellaceae</taxon>
        <taxon>Pacificimonas</taxon>
    </lineage>
</organism>
<evidence type="ECO:0000259" key="12">
    <source>
        <dbReference type="Pfam" id="PF08345"/>
    </source>
</evidence>
<reference evidence="13 14" key="1">
    <citation type="submission" date="2021-04" db="EMBL/GenBank/DDBJ databases">
        <authorList>
            <person name="Pira H."/>
            <person name="Risdian C."/>
            <person name="Wink J."/>
        </authorList>
    </citation>
    <scope>NUCLEOTIDE SEQUENCE [LARGE SCALE GENOMIC DNA]</scope>
    <source>
        <strain evidence="13 14">WHA3</strain>
    </source>
</reference>
<dbReference type="InterPro" id="IPR043427">
    <property type="entry name" value="YscJ/FliF"/>
</dbReference>
<evidence type="ECO:0000256" key="10">
    <source>
        <dbReference type="SAM" id="Phobius"/>
    </source>
</evidence>
<gene>
    <name evidence="13" type="primary">fliF</name>
    <name evidence="13" type="ORF">KCG44_09430</name>
</gene>
<evidence type="ECO:0000256" key="3">
    <source>
        <dbReference type="ARBA" id="ARBA00007971"/>
    </source>
</evidence>
<protein>
    <recommendedName>
        <fullName evidence="8">Flagellar M-ring protein</fullName>
    </recommendedName>
</protein>
<dbReference type="PIRSF" id="PIRSF004862">
    <property type="entry name" value="FliF"/>
    <property type="match status" value="1"/>
</dbReference>
<dbReference type="RefSeq" id="WP_218445843.1">
    <property type="nucleotide sequence ID" value="NZ_JAGSPA010000003.1"/>
</dbReference>
<dbReference type="PANTHER" id="PTHR30046">
    <property type="entry name" value="FLAGELLAR M-RING PROTEIN"/>
    <property type="match status" value="1"/>
</dbReference>
<evidence type="ECO:0000259" key="11">
    <source>
        <dbReference type="Pfam" id="PF01514"/>
    </source>
</evidence>
<keyword evidence="5 10" id="KW-0812">Transmembrane</keyword>
<feature type="region of interest" description="Disordered" evidence="9">
    <location>
        <begin position="303"/>
        <end position="369"/>
    </location>
</feature>
<dbReference type="PANTHER" id="PTHR30046:SF0">
    <property type="entry name" value="FLAGELLAR M-RING PROTEIN"/>
    <property type="match status" value="1"/>
</dbReference>
<dbReference type="EMBL" id="JAGSPA010000003">
    <property type="protein sequence ID" value="MBV7257003.1"/>
    <property type="molecule type" value="Genomic_DNA"/>
</dbReference>
<comment type="caution">
    <text evidence="13">The sequence shown here is derived from an EMBL/GenBank/DDBJ whole genome shotgun (WGS) entry which is preliminary data.</text>
</comment>
<evidence type="ECO:0000256" key="2">
    <source>
        <dbReference type="ARBA" id="ARBA00004651"/>
    </source>
</evidence>
<sequence>MSDTAGTAIIPQRRSNDGSMVATGSAAMAKLPEPVRQAVSSGAFQRIWPTAAALLVVAAILFAVNMLRTPDRVPVFAGLPDAEKSAVMESLTAAGFDADLDPATGAPSVPRADLHRARMTLAAAGLPESGASGYDLLTEMPFGTSRAVESARLRQTQETELAQSIQAMRGVKAARVHIAVAEPSAFVRSTAAPSASVFLELADGRVLGEGQIMAIGHLVSSSVPGLVAERVSIVDQRGTLMSQRGGSGAIADRELDYRERLEQQWRDRIAAIMTPLYGQGGYTAEVALAIDFTATESTSETFGKAAALRSEQRSARPAGDGGNGAARGIPGTLSNQPPPAAQLTEGGGEDGGEGETPPDAARASASGMDESYTRNYELDKQVAVTRAPTGTIMNASVAVVIRDGEKKITDSDIAAAQALLGGALGINEERGDRLVVQAHSFGPNTAEVEPLPIYEQGWVKDWASLAVVLILGLVALFVVAKPLLRAVTAPAAKAGGGDDDAAQLLAATQAQALQAPREMTPYTEKIEKLRELVNEDRDRAFGSISKLLKTDGKAAANG</sequence>
<evidence type="ECO:0000256" key="5">
    <source>
        <dbReference type="ARBA" id="ARBA00022692"/>
    </source>
</evidence>
<accession>A0ABS6SF22</accession>
<dbReference type="NCBIfam" id="TIGR00206">
    <property type="entry name" value="fliF"/>
    <property type="match status" value="1"/>
</dbReference>
<dbReference type="InterPro" id="IPR013556">
    <property type="entry name" value="Flag_M-ring_C"/>
</dbReference>
<dbReference type="InterPro" id="IPR006182">
    <property type="entry name" value="FliF_N_dom"/>
</dbReference>
<feature type="region of interest" description="Disordered" evidence="9">
    <location>
        <begin position="1"/>
        <end position="25"/>
    </location>
</feature>
<dbReference type="Proteomes" id="UP000722336">
    <property type="component" value="Unassembled WGS sequence"/>
</dbReference>
<evidence type="ECO:0000256" key="9">
    <source>
        <dbReference type="SAM" id="MobiDB-lite"/>
    </source>
</evidence>
<feature type="transmembrane region" description="Helical" evidence="10">
    <location>
        <begin position="47"/>
        <end position="67"/>
    </location>
</feature>
<keyword evidence="13" id="KW-0966">Cell projection</keyword>
<evidence type="ECO:0000256" key="1">
    <source>
        <dbReference type="ARBA" id="ARBA00004117"/>
    </source>
</evidence>
<feature type="transmembrane region" description="Helical" evidence="10">
    <location>
        <begin position="462"/>
        <end position="480"/>
    </location>
</feature>
<evidence type="ECO:0000256" key="4">
    <source>
        <dbReference type="ARBA" id="ARBA00022475"/>
    </source>
</evidence>
<dbReference type="Pfam" id="PF01514">
    <property type="entry name" value="YscJ_FliF"/>
    <property type="match status" value="1"/>
</dbReference>
<keyword evidence="13" id="KW-0969">Cilium</keyword>
<proteinExistence type="inferred from homology"/>
<comment type="subcellular location">
    <subcellularLocation>
        <location evidence="1 8">Bacterial flagellum basal body</location>
    </subcellularLocation>
    <subcellularLocation>
        <location evidence="2">Cell membrane</location>
        <topology evidence="2">Multi-pass membrane protein</topology>
    </subcellularLocation>
</comment>
<keyword evidence="7 8" id="KW-0975">Bacterial flagellum</keyword>
<feature type="domain" description="Flagellar M-ring C-terminal" evidence="12">
    <location>
        <begin position="274"/>
        <end position="441"/>
    </location>
</feature>
<dbReference type="Pfam" id="PF08345">
    <property type="entry name" value="YscJ_FliF_C"/>
    <property type="match status" value="1"/>
</dbReference>
<keyword evidence="13" id="KW-0282">Flagellum</keyword>
<evidence type="ECO:0000256" key="6">
    <source>
        <dbReference type="ARBA" id="ARBA00022989"/>
    </source>
</evidence>
<dbReference type="InterPro" id="IPR000067">
    <property type="entry name" value="FlgMring_FliF"/>
</dbReference>
<name>A0ABS6SF22_9SPHN</name>
<evidence type="ECO:0000256" key="7">
    <source>
        <dbReference type="ARBA" id="ARBA00023143"/>
    </source>
</evidence>
<keyword evidence="14" id="KW-1185">Reference proteome</keyword>
<keyword evidence="10" id="KW-0472">Membrane</keyword>
<comment type="similarity">
    <text evidence="3 8">Belongs to the FliF family.</text>
</comment>
<keyword evidence="6 10" id="KW-1133">Transmembrane helix</keyword>